<evidence type="ECO:0000256" key="1">
    <source>
        <dbReference type="ARBA" id="ARBA00038396"/>
    </source>
</evidence>
<keyword evidence="3" id="KW-0547">Nucleotide-binding</keyword>
<sequence>MKAHRAPTYKLENVCDQGVCIVIRSVTIVGGGTAGWMTASYLKAAFGDRIDVTLIESAQVKRIGVGEATFSTVRHFFNYLGLDEAEWLPKCAGSYKLGIRFENWRKPGEHFYHPFERLRSVSGFSLAEWWLELGDRSEPFDRSCYITTALCEAARAPRMMDGSLFVSGLDGDLGRSTLDDQRDQFPYAYHFDADAVAGFLGEYGRGRGVRHIIDNVTEVQQDSRGWISGVRTAEHGVVTGDLYVDCTGFRGVLINKTLGEKFQSFEDDLPNNRAVALRVPREDATDMDPFTTATTMSAGWAWTIPLFRRNGNGYVYSDKFITPEEAETELREKVAPGRDDLEANHIRMRIGRNENSWVGNCVAIGLSSAFVEPLESTGIFFIQHGIEQLVKHFPDNGFDELRTAAYNRRINNAIDGVKEFLILHYRSADREDTPYWKETKSRPLPDALRERLALAETQLLDDETIYPYYHGFESYSWNTMNLGLGRVPAKARPALRHLDPAPAHAEFARLKAEADEMIATLPSCYEYLASIND</sequence>
<dbReference type="Pfam" id="PF04820">
    <property type="entry name" value="Trp_halogenase"/>
    <property type="match status" value="1"/>
</dbReference>
<dbReference type="InterPro" id="IPR006905">
    <property type="entry name" value="Flavin_halogenase"/>
</dbReference>
<dbReference type="GO" id="GO:0004497">
    <property type="term" value="F:monooxygenase activity"/>
    <property type="evidence" value="ECO:0007669"/>
    <property type="project" value="InterPro"/>
</dbReference>
<feature type="active site" evidence="2">
    <location>
        <position position="96"/>
    </location>
</feature>
<dbReference type="AlphaFoldDB" id="A0A4R6SGL3"/>
<dbReference type="InterPro" id="IPR033856">
    <property type="entry name" value="Trp_halogen"/>
</dbReference>
<proteinExistence type="inferred from homology"/>
<dbReference type="InterPro" id="IPR050816">
    <property type="entry name" value="Flavin-dep_Halogenase_NPB"/>
</dbReference>
<keyword evidence="3" id="KW-0285">Flavoprotein</keyword>
<dbReference type="InterPro" id="IPR036188">
    <property type="entry name" value="FAD/NAD-bd_sf"/>
</dbReference>
<keyword evidence="5" id="KW-1185">Reference proteome</keyword>
<feature type="binding site" evidence="3">
    <location>
        <position position="375"/>
    </location>
    <ligand>
        <name>L-tryptophan</name>
        <dbReference type="ChEBI" id="CHEBI:57912"/>
    </ligand>
</feature>
<organism evidence="4 5">
    <name type="scientific">Labedaea rhizosphaerae</name>
    <dbReference type="NCBI Taxonomy" id="598644"/>
    <lineage>
        <taxon>Bacteria</taxon>
        <taxon>Bacillati</taxon>
        <taxon>Actinomycetota</taxon>
        <taxon>Actinomycetes</taxon>
        <taxon>Pseudonocardiales</taxon>
        <taxon>Pseudonocardiaceae</taxon>
        <taxon>Labedaea</taxon>
    </lineage>
</organism>
<dbReference type="Gene3D" id="3.50.50.60">
    <property type="entry name" value="FAD/NAD(P)-binding domain"/>
    <property type="match status" value="1"/>
</dbReference>
<gene>
    <name evidence="4" type="ORF">EV186_102357</name>
</gene>
<dbReference type="PANTHER" id="PTHR43747">
    <property type="entry name" value="FAD-BINDING PROTEIN"/>
    <property type="match status" value="1"/>
</dbReference>
<comment type="similarity">
    <text evidence="1">Belongs to the flavin-dependent halogenase family. Bacterial tryptophan halogenase subfamily.</text>
</comment>
<comment type="caution">
    <text evidence="4">The sequence shown here is derived from an EMBL/GenBank/DDBJ whole genome shotgun (WGS) entry which is preliminary data.</text>
</comment>
<evidence type="ECO:0000313" key="4">
    <source>
        <dbReference type="EMBL" id="TDQ00496.1"/>
    </source>
</evidence>
<dbReference type="PIRSF" id="PIRSF011396">
    <property type="entry name" value="Trp_halogenase"/>
    <property type="match status" value="1"/>
</dbReference>
<dbReference type="PANTHER" id="PTHR43747:SF4">
    <property type="entry name" value="FLAVIN-DEPENDENT TRYPTOPHAN HALOGENASE"/>
    <property type="match status" value="1"/>
</dbReference>
<keyword evidence="3" id="KW-0274">FAD</keyword>
<evidence type="ECO:0000256" key="3">
    <source>
        <dbReference type="PIRSR" id="PIRSR011396-2"/>
    </source>
</evidence>
<name>A0A4R6SGL3_LABRH</name>
<accession>A0A4R6SGL3</accession>
<reference evidence="4 5" key="1">
    <citation type="submission" date="2019-03" db="EMBL/GenBank/DDBJ databases">
        <title>Genomic Encyclopedia of Type Strains, Phase IV (KMG-IV): sequencing the most valuable type-strain genomes for metagenomic binning, comparative biology and taxonomic classification.</title>
        <authorList>
            <person name="Goeker M."/>
        </authorList>
    </citation>
    <scope>NUCLEOTIDE SEQUENCE [LARGE SCALE GENOMIC DNA]</scope>
    <source>
        <strain evidence="4 5">DSM 45361</strain>
    </source>
</reference>
<dbReference type="Proteomes" id="UP000295444">
    <property type="component" value="Unassembled WGS sequence"/>
</dbReference>
<feature type="binding site" evidence="3">
    <location>
        <begin position="31"/>
        <end position="34"/>
    </location>
    <ligand>
        <name>FAD</name>
        <dbReference type="ChEBI" id="CHEBI:57692"/>
    </ligand>
</feature>
<dbReference type="EMBL" id="SNXZ01000002">
    <property type="protein sequence ID" value="TDQ00496.1"/>
    <property type="molecule type" value="Genomic_DNA"/>
</dbReference>
<feature type="binding site" evidence="3">
    <location>
        <position position="379"/>
    </location>
    <ligand>
        <name>FAD</name>
        <dbReference type="ChEBI" id="CHEBI:57692"/>
    </ligand>
</feature>
<feature type="binding site" evidence="3">
    <location>
        <position position="216"/>
    </location>
    <ligand>
        <name>FAD</name>
        <dbReference type="ChEBI" id="CHEBI:57692"/>
    </ligand>
</feature>
<feature type="binding site" evidence="3">
    <location>
        <position position="366"/>
    </location>
    <ligand>
        <name>FAD</name>
        <dbReference type="ChEBI" id="CHEBI:57692"/>
    </ligand>
</feature>
<protein>
    <submittedName>
        <fullName evidence="4">Tryptophan halogenase</fullName>
    </submittedName>
</protein>
<feature type="binding site" evidence="3">
    <location>
        <position position="96"/>
    </location>
    <ligand>
        <name>7-chloro-L-tryptophan</name>
        <dbReference type="ChEBI" id="CHEBI:58713"/>
    </ligand>
</feature>
<dbReference type="SUPFAM" id="SSF51905">
    <property type="entry name" value="FAD/NAD(P)-binding domain"/>
    <property type="match status" value="1"/>
</dbReference>
<evidence type="ECO:0000313" key="5">
    <source>
        <dbReference type="Proteomes" id="UP000295444"/>
    </source>
</evidence>
<evidence type="ECO:0000256" key="2">
    <source>
        <dbReference type="PIRSR" id="PIRSR011396-1"/>
    </source>
</evidence>
<dbReference type="GO" id="GO:0000166">
    <property type="term" value="F:nucleotide binding"/>
    <property type="evidence" value="ECO:0007669"/>
    <property type="project" value="UniProtKB-KW"/>
</dbReference>